<dbReference type="InterPro" id="IPR049730">
    <property type="entry name" value="SNF2/RAD54-like_C"/>
</dbReference>
<proteinExistence type="predicted"/>
<dbReference type="PANTHER" id="PTHR45626:SF14">
    <property type="entry name" value="ATP-DEPENDENT DNA HELICASE (EUROFUNG)"/>
    <property type="match status" value="1"/>
</dbReference>
<dbReference type="EMBL" id="CP054542">
    <property type="protein sequence ID" value="QSL66257.1"/>
    <property type="molecule type" value="Genomic_DNA"/>
</dbReference>
<reference evidence="6" key="1">
    <citation type="submission" date="2020-06" db="EMBL/GenBank/DDBJ databases">
        <title>Genomes of multiple members of Pneumocystis genus reveal paths to human pathogen Pneumocystis jirovecii.</title>
        <authorList>
            <person name="Cisse O.H."/>
            <person name="Ma L."/>
            <person name="Dekker J."/>
            <person name="Khil P."/>
            <person name="Jo J."/>
            <person name="Brenchley J."/>
            <person name="Blair R."/>
            <person name="Pahar B."/>
            <person name="Chabe M."/>
            <person name="Van Rompay K.A."/>
            <person name="Keesler R."/>
            <person name="Sukura A."/>
            <person name="Hirsch V."/>
            <person name="Kutty G."/>
            <person name="Liu Y."/>
            <person name="Peng L."/>
            <person name="Chen J."/>
            <person name="Song J."/>
            <person name="Weissenbacher-Lang C."/>
            <person name="Xu J."/>
            <person name="Upham N.S."/>
            <person name="Stajich J.E."/>
            <person name="Cuomo C.A."/>
            <person name="Cushion M.T."/>
            <person name="Kovacs J.A."/>
        </authorList>
    </citation>
    <scope>NUCLEOTIDE SEQUENCE</scope>
    <source>
        <strain evidence="6">2A</strain>
    </source>
</reference>
<dbReference type="AlphaFoldDB" id="A0A899GCE5"/>
<dbReference type="Pfam" id="PF00176">
    <property type="entry name" value="SNF2-rel_dom"/>
    <property type="match status" value="1"/>
</dbReference>
<keyword evidence="1" id="KW-0547">Nucleotide-binding</keyword>
<dbReference type="GO" id="GO:0016787">
    <property type="term" value="F:hydrolase activity"/>
    <property type="evidence" value="ECO:0007669"/>
    <property type="project" value="UniProtKB-KW"/>
</dbReference>
<dbReference type="CDD" id="cd18793">
    <property type="entry name" value="SF2_C_SNF"/>
    <property type="match status" value="1"/>
</dbReference>
<gene>
    <name evidence="6" type="ORF">MERGE_000633</name>
</gene>
<dbReference type="InterPro" id="IPR014001">
    <property type="entry name" value="Helicase_ATP-bd"/>
</dbReference>
<dbReference type="InterPro" id="IPR027417">
    <property type="entry name" value="P-loop_NTPase"/>
</dbReference>
<dbReference type="PANTHER" id="PTHR45626">
    <property type="entry name" value="TRANSCRIPTION TERMINATION FACTOR 2-RELATED"/>
    <property type="match status" value="1"/>
</dbReference>
<evidence type="ECO:0000313" key="6">
    <source>
        <dbReference type="EMBL" id="QSL66257.1"/>
    </source>
</evidence>
<name>A0A899GCE5_9ASCO</name>
<evidence type="ECO:0000259" key="4">
    <source>
        <dbReference type="PROSITE" id="PS51192"/>
    </source>
</evidence>
<dbReference type="InterPro" id="IPR050628">
    <property type="entry name" value="SNF2_RAD54_helicase_TF"/>
</dbReference>
<dbReference type="Gene3D" id="3.40.50.10810">
    <property type="entry name" value="Tandem AAA-ATPase domain"/>
    <property type="match status" value="1"/>
</dbReference>
<dbReference type="GO" id="GO:0006281">
    <property type="term" value="P:DNA repair"/>
    <property type="evidence" value="ECO:0007669"/>
    <property type="project" value="TreeGrafter"/>
</dbReference>
<dbReference type="SMART" id="SM00487">
    <property type="entry name" value="DEXDc"/>
    <property type="match status" value="1"/>
</dbReference>
<dbReference type="SMART" id="SM00490">
    <property type="entry name" value="HELICc"/>
    <property type="match status" value="1"/>
</dbReference>
<dbReference type="InterPro" id="IPR001650">
    <property type="entry name" value="Helicase_C-like"/>
</dbReference>
<evidence type="ECO:0000256" key="3">
    <source>
        <dbReference type="ARBA" id="ARBA00022840"/>
    </source>
</evidence>
<keyword evidence="3" id="KW-0067">ATP-binding</keyword>
<dbReference type="InterPro" id="IPR038718">
    <property type="entry name" value="SNF2-like_sf"/>
</dbReference>
<feature type="domain" description="Helicase ATP-binding" evidence="4">
    <location>
        <begin position="192"/>
        <end position="372"/>
    </location>
</feature>
<accession>A0A899GCE5</accession>
<keyword evidence="7" id="KW-1185">Reference proteome</keyword>
<dbReference type="PROSITE" id="PS51192">
    <property type="entry name" value="HELICASE_ATP_BIND_1"/>
    <property type="match status" value="1"/>
</dbReference>
<evidence type="ECO:0000259" key="5">
    <source>
        <dbReference type="PROSITE" id="PS51194"/>
    </source>
</evidence>
<organism evidence="6 7">
    <name type="scientific">Pneumocystis wakefieldiae</name>
    <dbReference type="NCBI Taxonomy" id="38082"/>
    <lineage>
        <taxon>Eukaryota</taxon>
        <taxon>Fungi</taxon>
        <taxon>Dikarya</taxon>
        <taxon>Ascomycota</taxon>
        <taxon>Taphrinomycotina</taxon>
        <taxon>Pneumocystomycetes</taxon>
        <taxon>Pneumocystaceae</taxon>
        <taxon>Pneumocystis</taxon>
    </lineage>
</organism>
<evidence type="ECO:0000313" key="7">
    <source>
        <dbReference type="Proteomes" id="UP000663699"/>
    </source>
</evidence>
<protein>
    <submittedName>
        <fullName evidence="6">Uncharacterized protein</fullName>
    </submittedName>
</protein>
<feature type="domain" description="Helicase C-terminal" evidence="5">
    <location>
        <begin position="584"/>
        <end position="754"/>
    </location>
</feature>
<keyword evidence="2" id="KW-0378">Hydrolase</keyword>
<dbReference type="Gene3D" id="3.40.50.300">
    <property type="entry name" value="P-loop containing nucleotide triphosphate hydrolases"/>
    <property type="match status" value="1"/>
</dbReference>
<dbReference type="Pfam" id="PF00271">
    <property type="entry name" value="Helicase_C"/>
    <property type="match status" value="1"/>
</dbReference>
<dbReference type="InterPro" id="IPR000330">
    <property type="entry name" value="SNF2_N"/>
</dbReference>
<dbReference type="CDD" id="cd18008">
    <property type="entry name" value="DEXDc_SHPRH-like"/>
    <property type="match status" value="1"/>
</dbReference>
<evidence type="ECO:0000256" key="1">
    <source>
        <dbReference type="ARBA" id="ARBA00022741"/>
    </source>
</evidence>
<dbReference type="GO" id="GO:0005524">
    <property type="term" value="F:ATP binding"/>
    <property type="evidence" value="ECO:0007669"/>
    <property type="project" value="UniProtKB-KW"/>
</dbReference>
<dbReference type="GO" id="GO:0005634">
    <property type="term" value="C:nucleus"/>
    <property type="evidence" value="ECO:0007669"/>
    <property type="project" value="TreeGrafter"/>
</dbReference>
<dbReference type="Proteomes" id="UP000663699">
    <property type="component" value="Chromosome 11"/>
</dbReference>
<dbReference type="OrthoDB" id="423559at2759"/>
<dbReference type="GO" id="GO:0008094">
    <property type="term" value="F:ATP-dependent activity, acting on DNA"/>
    <property type="evidence" value="ECO:0007669"/>
    <property type="project" value="TreeGrafter"/>
</dbReference>
<sequence>MDKGSSYETNFSTRKESKNSINIFNDQKKVSSRPVLVQSSNTSLNNPNHSKISKEYIKTQSALSPLPVNSSVWRENYISQIKKLPSDAVSITVPHNSPPSWAKGYNKSDSLKNLDSKGLVIRNSHLSDSNSNLDSVKIEDLIKKLLEGTFLDLHKADEKEKDNDSDIIVSDLKIKLLPHQINGLHWLQKKEDHDSQGEKGGILADDMGLGKTIQSIALIVSRKRPESFQNIYSKSTLIVAPLSIIRQWESEIKTKTNLSVLVYHGAERNKHSKNLKFYDVVITTYHILTSEIKDAYGTNAPLEGKFNINSELFKISWWRLILDEAQTIKNKDSKIAIAASFLKARNRWCLTGTPVQNSLDELYSLFKFLRIEPLNNFSVWKEQITKPISQGNYELSIKRLRIVLNSIMIRRTKNILQKNDLLFLPKRIIIYEMIKLDKHEREFYNKLELYVDKNLSKFLENQIKGKNYTNMLCLLLRLRQACNHFELVKKKMALDKDAIDISNSVKYLFDINSVDDMISSFNSLELENNKNNKFTCDICLEKFSLENINSKKDKCKNCCEIFMKNTFFEDEKSDISKKLVISSKIRKMIEILQNKDNNLSNSNCKTIVFSQFTSMLDLVELFLKEENIKFARYDGSMPYYLKENALKKIRESEDIKVLLCSLKAGALGLNLTMANRVILLDIWWNPSIEEQAIDRVHRIGQTKDVIIYKIIAENTVEQRILILQERKKELIKDIFGDGKNKLTDINKLTLKDILFLFNYKN</sequence>
<dbReference type="SUPFAM" id="SSF52540">
    <property type="entry name" value="P-loop containing nucleoside triphosphate hydrolases"/>
    <property type="match status" value="2"/>
</dbReference>
<dbReference type="PROSITE" id="PS51194">
    <property type="entry name" value="HELICASE_CTER"/>
    <property type="match status" value="1"/>
</dbReference>
<evidence type="ECO:0000256" key="2">
    <source>
        <dbReference type="ARBA" id="ARBA00022801"/>
    </source>
</evidence>